<accession>A0A8T1MPX7</accession>
<comment type="caution">
    <text evidence="1">The sequence shown here is derived from an EMBL/GenBank/DDBJ whole genome shotgun (WGS) entry which is preliminary data.</text>
</comment>
<reference evidence="1 2" key="2">
    <citation type="journal article" date="2021" name="Genomics">
        <title>High-quality reference genome for Clonorchis sinensis.</title>
        <authorList>
            <person name="Young N.D."/>
            <person name="Stroehlein A.J."/>
            <person name="Kinkar L."/>
            <person name="Wang T."/>
            <person name="Sohn W.M."/>
            <person name="Chang B.C.H."/>
            <person name="Kaur P."/>
            <person name="Weisz D."/>
            <person name="Dudchenko O."/>
            <person name="Aiden E.L."/>
            <person name="Korhonen P.K."/>
            <person name="Gasser R.B."/>
        </authorList>
    </citation>
    <scope>NUCLEOTIDE SEQUENCE [LARGE SCALE GENOMIC DNA]</scope>
    <source>
        <strain evidence="1">Cs-k2</strain>
    </source>
</reference>
<reference evidence="1 2" key="1">
    <citation type="journal article" date="2018" name="Biotechnol. Adv.">
        <title>Improved genomic resources and new bioinformatic workflow for the carcinogenic parasite Clonorchis sinensis: Biotechnological implications.</title>
        <authorList>
            <person name="Wang D."/>
            <person name="Korhonen P.K."/>
            <person name="Gasser R.B."/>
            <person name="Young N.D."/>
        </authorList>
    </citation>
    <scope>NUCLEOTIDE SEQUENCE [LARGE SCALE GENOMIC DNA]</scope>
    <source>
        <strain evidence="1">Cs-k2</strain>
    </source>
</reference>
<dbReference type="EMBL" id="NIRI02000042">
    <property type="protein sequence ID" value="KAG5450916.1"/>
    <property type="molecule type" value="Genomic_DNA"/>
</dbReference>
<proteinExistence type="predicted"/>
<dbReference type="Proteomes" id="UP000286415">
    <property type="component" value="Unassembled WGS sequence"/>
</dbReference>
<name>A0A8T1MPX7_CLOSI</name>
<evidence type="ECO:0000313" key="2">
    <source>
        <dbReference type="Proteomes" id="UP000286415"/>
    </source>
</evidence>
<gene>
    <name evidence="1" type="ORF">CSKR_107868</name>
</gene>
<protein>
    <submittedName>
        <fullName evidence="1">Uncharacterized protein</fullName>
    </submittedName>
</protein>
<keyword evidence="2" id="KW-1185">Reference proteome</keyword>
<organism evidence="1 2">
    <name type="scientific">Clonorchis sinensis</name>
    <name type="common">Chinese liver fluke</name>
    <dbReference type="NCBI Taxonomy" id="79923"/>
    <lineage>
        <taxon>Eukaryota</taxon>
        <taxon>Metazoa</taxon>
        <taxon>Spiralia</taxon>
        <taxon>Lophotrochozoa</taxon>
        <taxon>Platyhelminthes</taxon>
        <taxon>Trematoda</taxon>
        <taxon>Digenea</taxon>
        <taxon>Opisthorchiida</taxon>
        <taxon>Opisthorchiata</taxon>
        <taxon>Opisthorchiidae</taxon>
        <taxon>Clonorchis</taxon>
    </lineage>
</organism>
<evidence type="ECO:0000313" key="1">
    <source>
        <dbReference type="EMBL" id="KAG5450916.1"/>
    </source>
</evidence>
<sequence>MDCFRAGSFVFLALTALIYLASSEEPLRVERAEGSRVERISQTGRRVNFSWVRSEQIGSWLEAEHQCSLRSGRLPQANEMRYFYKTLRSDDAQLPPLDSADTHRTPATLYGVRFYLGDILEATMDYPNTESGERMCLIVEKRPNSPVQLVEVSSVRSCSTPVNLLVCRFALDGDEVYPIGAGQSDGNQLSNPCNIYSEQLSGPLPQWIVELKKKAEFQDNHMCFRYEIFYATASLGCLVIFMTTISTVLLAIRYYLLVRQTKSGRRRNNEGYLMAPPSSAPSEVSTHLDNVDAIGEGKMDILADSAFYRAPGSIRGSYKQALITDGYQKLANGLRASRNRPPGVSAMRSSSVRTSTRASQR</sequence>
<dbReference type="OrthoDB" id="6285068at2759"/>